<keyword evidence="1" id="KW-0472">Membrane</keyword>
<evidence type="ECO:0000256" key="1">
    <source>
        <dbReference type="SAM" id="Phobius"/>
    </source>
</evidence>
<sequence length="72" mass="8415">MKATLASIIMSTLFFIASYFILYLLFDYFNPPITEDGHKYMPIGNVFYSGITAFTATILFFIIIRKYIKRKL</sequence>
<keyword evidence="1" id="KW-1133">Transmembrane helix</keyword>
<dbReference type="Proteomes" id="UP000184518">
    <property type="component" value="Unassembled WGS sequence"/>
</dbReference>
<organism evidence="2 3">
    <name type="scientific">Chryseobacterium arachidis</name>
    <dbReference type="NCBI Taxonomy" id="1416778"/>
    <lineage>
        <taxon>Bacteria</taxon>
        <taxon>Pseudomonadati</taxon>
        <taxon>Bacteroidota</taxon>
        <taxon>Flavobacteriia</taxon>
        <taxon>Flavobacteriales</taxon>
        <taxon>Weeksellaceae</taxon>
        <taxon>Chryseobacterium group</taxon>
        <taxon>Chryseobacterium</taxon>
    </lineage>
</organism>
<dbReference type="AlphaFoldDB" id="A0A1M4XXX0"/>
<accession>A0A1M4XXX0</accession>
<dbReference type="STRING" id="1416778.SAMN05443633_102455"/>
<evidence type="ECO:0000313" key="2">
    <source>
        <dbReference type="EMBL" id="SHE98285.1"/>
    </source>
</evidence>
<dbReference type="EMBL" id="FQUT01000002">
    <property type="protein sequence ID" value="SHE98285.1"/>
    <property type="molecule type" value="Genomic_DNA"/>
</dbReference>
<name>A0A1M4XXX0_9FLAO</name>
<reference evidence="3" key="1">
    <citation type="submission" date="2016-11" db="EMBL/GenBank/DDBJ databases">
        <authorList>
            <person name="Varghese N."/>
            <person name="Submissions S."/>
        </authorList>
    </citation>
    <scope>NUCLEOTIDE SEQUENCE [LARGE SCALE GENOMIC DNA]</scope>
    <source>
        <strain evidence="3">DSM 27619</strain>
    </source>
</reference>
<keyword evidence="1" id="KW-0812">Transmembrane</keyword>
<evidence type="ECO:0000313" key="3">
    <source>
        <dbReference type="Proteomes" id="UP000184518"/>
    </source>
</evidence>
<keyword evidence="3" id="KW-1185">Reference proteome</keyword>
<feature type="transmembrane region" description="Helical" evidence="1">
    <location>
        <begin position="46"/>
        <end position="64"/>
    </location>
</feature>
<protein>
    <submittedName>
        <fullName evidence="2">Uncharacterized protein</fullName>
    </submittedName>
</protein>
<proteinExistence type="predicted"/>
<gene>
    <name evidence="2" type="ORF">SAMN05443633_102455</name>
</gene>
<feature type="transmembrane region" description="Helical" evidence="1">
    <location>
        <begin position="7"/>
        <end position="26"/>
    </location>
</feature>